<sequence length="68" mass="7611">MQKSEVTVGQLVTYYHTIKEDGTKLNPVKTRILSEVTELPSGEEVCMIEGKRGLVSIQHLEIVPLTEN</sequence>
<proteinExistence type="predicted"/>
<dbReference type="EMBL" id="JAYGIL010000006">
    <property type="protein sequence ID" value="MEA5402643.1"/>
    <property type="molecule type" value="Genomic_DNA"/>
</dbReference>
<evidence type="ECO:0000313" key="2">
    <source>
        <dbReference type="Proteomes" id="UP001303899"/>
    </source>
</evidence>
<comment type="caution">
    <text evidence="1">The sequence shown here is derived from an EMBL/GenBank/DDBJ whole genome shotgun (WGS) entry which is preliminary data.</text>
</comment>
<organism evidence="1 2">
    <name type="scientific">Arcicella gelida</name>
    <dbReference type="NCBI Taxonomy" id="2984195"/>
    <lineage>
        <taxon>Bacteria</taxon>
        <taxon>Pseudomonadati</taxon>
        <taxon>Bacteroidota</taxon>
        <taxon>Cytophagia</taxon>
        <taxon>Cytophagales</taxon>
        <taxon>Flectobacillaceae</taxon>
        <taxon>Arcicella</taxon>
    </lineage>
</organism>
<evidence type="ECO:0000313" key="1">
    <source>
        <dbReference type="EMBL" id="MEA5402643.1"/>
    </source>
</evidence>
<protein>
    <submittedName>
        <fullName evidence="1">Uncharacterized protein</fullName>
    </submittedName>
</protein>
<gene>
    <name evidence="1" type="ORF">VB776_06940</name>
</gene>
<dbReference type="Proteomes" id="UP001303899">
    <property type="component" value="Unassembled WGS sequence"/>
</dbReference>
<name>A0ABU5S2B5_9BACT</name>
<keyword evidence="2" id="KW-1185">Reference proteome</keyword>
<reference evidence="1 2" key="1">
    <citation type="submission" date="2023-12" db="EMBL/GenBank/DDBJ databases">
        <title>Novel species of the genus Arcicella isolated from rivers.</title>
        <authorList>
            <person name="Lu H."/>
        </authorList>
    </citation>
    <scope>NUCLEOTIDE SEQUENCE [LARGE SCALE GENOMIC DNA]</scope>
    <source>
        <strain evidence="1 2">DC2W</strain>
    </source>
</reference>
<dbReference type="RefSeq" id="WP_323327385.1">
    <property type="nucleotide sequence ID" value="NZ_JAYGIL010000006.1"/>
</dbReference>
<accession>A0ABU5S2B5</accession>